<proteinExistence type="predicted"/>
<keyword evidence="3" id="KW-1185">Reference proteome</keyword>
<protein>
    <submittedName>
        <fullName evidence="2">Class I SAM-dependent methyltransferase</fullName>
    </submittedName>
</protein>
<dbReference type="GO" id="GO:0032259">
    <property type="term" value="P:methylation"/>
    <property type="evidence" value="ECO:0007669"/>
    <property type="project" value="UniProtKB-KW"/>
</dbReference>
<dbReference type="GO" id="GO:0008168">
    <property type="term" value="F:methyltransferase activity"/>
    <property type="evidence" value="ECO:0007669"/>
    <property type="project" value="UniProtKB-KW"/>
</dbReference>
<organism evidence="2 3">
    <name type="scientific">Motilibacter deserti</name>
    <dbReference type="NCBI Taxonomy" id="2714956"/>
    <lineage>
        <taxon>Bacteria</taxon>
        <taxon>Bacillati</taxon>
        <taxon>Actinomycetota</taxon>
        <taxon>Actinomycetes</taxon>
        <taxon>Motilibacterales</taxon>
        <taxon>Motilibacteraceae</taxon>
        <taxon>Motilibacter</taxon>
    </lineage>
</organism>
<feature type="domain" description="Methyltransferase type 11" evidence="1">
    <location>
        <begin position="35"/>
        <end position="121"/>
    </location>
</feature>
<evidence type="ECO:0000313" key="3">
    <source>
        <dbReference type="Proteomes" id="UP000800981"/>
    </source>
</evidence>
<dbReference type="Proteomes" id="UP000800981">
    <property type="component" value="Unassembled WGS sequence"/>
</dbReference>
<sequence length="219" mass="24409">MHRDTTEYYAKDATSKVAIGHLSFALEHAGPVVHDAAAASGDYVAALQQAGHTCTGSDINGGYVAIAKGRGLPVEEWDAAALGLPDDSVDTVLLFEVLEHVPDPDVRRRILQESKRVARRNVLITTPHSGELDLLFQCGLTYEHMLDRDHSVFFTEPMLRAELGQVFDTFTLTQEEEIDSRLVSRLFSPRTQKVLHLVSRVKPYQPKLFFRFYAVASAQ</sequence>
<dbReference type="RefSeq" id="WP_166281882.1">
    <property type="nucleotide sequence ID" value="NZ_JAANNP010000006.1"/>
</dbReference>
<comment type="caution">
    <text evidence="2">The sequence shown here is derived from an EMBL/GenBank/DDBJ whole genome shotgun (WGS) entry which is preliminary data.</text>
</comment>
<dbReference type="Pfam" id="PF08241">
    <property type="entry name" value="Methyltransf_11"/>
    <property type="match status" value="1"/>
</dbReference>
<evidence type="ECO:0000313" key="2">
    <source>
        <dbReference type="EMBL" id="NHC14390.1"/>
    </source>
</evidence>
<name>A0ABX0GXS0_9ACTN</name>
<accession>A0ABX0GXS0</accession>
<gene>
    <name evidence="2" type="ORF">G9H71_11435</name>
</gene>
<dbReference type="Gene3D" id="3.40.50.150">
    <property type="entry name" value="Vaccinia Virus protein VP39"/>
    <property type="match status" value="1"/>
</dbReference>
<dbReference type="InterPro" id="IPR029063">
    <property type="entry name" value="SAM-dependent_MTases_sf"/>
</dbReference>
<reference evidence="2 3" key="1">
    <citation type="submission" date="2020-03" db="EMBL/GenBank/DDBJ databases">
        <title>Two novel Motilibacter sp.</title>
        <authorList>
            <person name="Liu S."/>
        </authorList>
    </citation>
    <scope>NUCLEOTIDE SEQUENCE [LARGE SCALE GENOMIC DNA]</scope>
    <source>
        <strain evidence="2 3">E257</strain>
    </source>
</reference>
<evidence type="ECO:0000259" key="1">
    <source>
        <dbReference type="Pfam" id="PF08241"/>
    </source>
</evidence>
<keyword evidence="2" id="KW-0808">Transferase</keyword>
<dbReference type="EMBL" id="JAANNP010000006">
    <property type="protein sequence ID" value="NHC14390.1"/>
    <property type="molecule type" value="Genomic_DNA"/>
</dbReference>
<dbReference type="InterPro" id="IPR013216">
    <property type="entry name" value="Methyltransf_11"/>
</dbReference>
<dbReference type="SUPFAM" id="SSF53335">
    <property type="entry name" value="S-adenosyl-L-methionine-dependent methyltransferases"/>
    <property type="match status" value="1"/>
</dbReference>
<keyword evidence="2" id="KW-0489">Methyltransferase</keyword>